<evidence type="ECO:0000256" key="1">
    <source>
        <dbReference type="SAM" id="MobiDB-lite"/>
    </source>
</evidence>
<gene>
    <name evidence="2" type="ORF">VTK73DRAFT_292</name>
</gene>
<organism evidence="2 3">
    <name type="scientific">Phialemonium thermophilum</name>
    <dbReference type="NCBI Taxonomy" id="223376"/>
    <lineage>
        <taxon>Eukaryota</taxon>
        <taxon>Fungi</taxon>
        <taxon>Dikarya</taxon>
        <taxon>Ascomycota</taxon>
        <taxon>Pezizomycotina</taxon>
        <taxon>Sordariomycetes</taxon>
        <taxon>Sordariomycetidae</taxon>
        <taxon>Cephalothecales</taxon>
        <taxon>Cephalothecaceae</taxon>
        <taxon>Phialemonium</taxon>
    </lineage>
</organism>
<dbReference type="EMBL" id="JAZHXJ010001038">
    <property type="protein sequence ID" value="KAL1846396.1"/>
    <property type="molecule type" value="Genomic_DNA"/>
</dbReference>
<sequence>MRKARVMMPRAPPPEPRNFLSSQLPMVYHSSLCPGRERRYEPFSRQHSRTCLLCSGARQGLHQLRLRKMNNNTGPSSPRTCASFPSHGSSICHGHVFDRLLRLRRCSLGGHVGGCRLLCAFHRLHLQHVGVADLPLLEREGFRQVDSEEGLGQFDAVQIRNQRSDTSPGLVSTTSRLAPSHT</sequence>
<name>A0ABR3VVU6_9PEZI</name>
<feature type="region of interest" description="Disordered" evidence="1">
    <location>
        <begin position="162"/>
        <end position="182"/>
    </location>
</feature>
<evidence type="ECO:0000313" key="2">
    <source>
        <dbReference type="EMBL" id="KAL1846396.1"/>
    </source>
</evidence>
<comment type="caution">
    <text evidence="2">The sequence shown here is derived from an EMBL/GenBank/DDBJ whole genome shotgun (WGS) entry which is preliminary data.</text>
</comment>
<proteinExistence type="predicted"/>
<accession>A0ABR3VVU6</accession>
<keyword evidence="3" id="KW-1185">Reference proteome</keyword>
<dbReference type="Proteomes" id="UP001586593">
    <property type="component" value="Unassembled WGS sequence"/>
</dbReference>
<reference evidence="2 3" key="1">
    <citation type="journal article" date="2024" name="Commun. Biol.">
        <title>Comparative genomic analysis of thermophilic fungi reveals convergent evolutionary adaptations and gene losses.</title>
        <authorList>
            <person name="Steindorff A.S."/>
            <person name="Aguilar-Pontes M.V."/>
            <person name="Robinson A.J."/>
            <person name="Andreopoulos B."/>
            <person name="LaButti K."/>
            <person name="Kuo A."/>
            <person name="Mondo S."/>
            <person name="Riley R."/>
            <person name="Otillar R."/>
            <person name="Haridas S."/>
            <person name="Lipzen A."/>
            <person name="Grimwood J."/>
            <person name="Schmutz J."/>
            <person name="Clum A."/>
            <person name="Reid I.D."/>
            <person name="Moisan M.C."/>
            <person name="Butler G."/>
            <person name="Nguyen T.T.M."/>
            <person name="Dewar K."/>
            <person name="Conant G."/>
            <person name="Drula E."/>
            <person name="Henrissat B."/>
            <person name="Hansel C."/>
            <person name="Singer S."/>
            <person name="Hutchinson M.I."/>
            <person name="de Vries R.P."/>
            <person name="Natvig D.O."/>
            <person name="Powell A.J."/>
            <person name="Tsang A."/>
            <person name="Grigoriev I.V."/>
        </authorList>
    </citation>
    <scope>NUCLEOTIDE SEQUENCE [LARGE SCALE GENOMIC DNA]</scope>
    <source>
        <strain evidence="2 3">ATCC 24622</strain>
    </source>
</reference>
<evidence type="ECO:0000313" key="3">
    <source>
        <dbReference type="Proteomes" id="UP001586593"/>
    </source>
</evidence>
<protein>
    <submittedName>
        <fullName evidence="2">Uncharacterized protein</fullName>
    </submittedName>
</protein>